<dbReference type="GO" id="GO:0008033">
    <property type="term" value="P:tRNA processing"/>
    <property type="evidence" value="ECO:0007669"/>
    <property type="project" value="UniProtKB-KW"/>
</dbReference>
<dbReference type="InterPro" id="IPR012795">
    <property type="entry name" value="tRNA_Ile_lys_synt_N"/>
</dbReference>
<protein>
    <recommendedName>
        <fullName evidence="1">tRNA(Ile)-lysidine synthetase</fullName>
        <ecNumber evidence="1">6.3.4.19</ecNumber>
    </recommendedName>
</protein>
<reference evidence="9" key="1">
    <citation type="journal article" date="2023" name="Mol. Plant Microbe Interact.">
        <title>Elucidating the Obligate Nature and Biological Capacity of an Invasive Fungal Corn Pathogen.</title>
        <authorList>
            <person name="MacCready J.S."/>
            <person name="Roggenkamp E.M."/>
            <person name="Gdanetz K."/>
            <person name="Chilvers M.I."/>
        </authorList>
    </citation>
    <scope>NUCLEOTIDE SEQUENCE</scope>
    <source>
        <strain evidence="9">PM02</strain>
    </source>
</reference>
<evidence type="ECO:0000256" key="2">
    <source>
        <dbReference type="ARBA" id="ARBA00022598"/>
    </source>
</evidence>
<evidence type="ECO:0000256" key="5">
    <source>
        <dbReference type="ARBA" id="ARBA00022840"/>
    </source>
</evidence>
<dbReference type="Gene3D" id="3.40.50.620">
    <property type="entry name" value="HUPs"/>
    <property type="match status" value="1"/>
</dbReference>
<dbReference type="HAMAP" id="MF_01161">
    <property type="entry name" value="tRNA_Ile_lys_synt"/>
    <property type="match status" value="1"/>
</dbReference>
<comment type="catalytic activity">
    <reaction evidence="6">
        <text>cytidine(34) in tRNA(Ile2) + L-lysine + ATP = lysidine(34) in tRNA(Ile2) + AMP + diphosphate + H(+)</text>
        <dbReference type="Rhea" id="RHEA:43744"/>
        <dbReference type="Rhea" id="RHEA-COMP:10625"/>
        <dbReference type="Rhea" id="RHEA-COMP:10670"/>
        <dbReference type="ChEBI" id="CHEBI:15378"/>
        <dbReference type="ChEBI" id="CHEBI:30616"/>
        <dbReference type="ChEBI" id="CHEBI:32551"/>
        <dbReference type="ChEBI" id="CHEBI:33019"/>
        <dbReference type="ChEBI" id="CHEBI:82748"/>
        <dbReference type="ChEBI" id="CHEBI:83665"/>
        <dbReference type="ChEBI" id="CHEBI:456215"/>
        <dbReference type="EC" id="6.3.4.19"/>
    </reaction>
</comment>
<evidence type="ECO:0000256" key="4">
    <source>
        <dbReference type="ARBA" id="ARBA00022741"/>
    </source>
</evidence>
<evidence type="ECO:0000259" key="8">
    <source>
        <dbReference type="Pfam" id="PF01171"/>
    </source>
</evidence>
<keyword evidence="3" id="KW-0819">tRNA processing</keyword>
<dbReference type="EC" id="6.3.4.19" evidence="1"/>
<dbReference type="AlphaFoldDB" id="A0AAD9I3B1"/>
<dbReference type="EMBL" id="JAQQPM010000003">
    <property type="protein sequence ID" value="KAK2069835.1"/>
    <property type="molecule type" value="Genomic_DNA"/>
</dbReference>
<keyword evidence="4" id="KW-0547">Nucleotide-binding</keyword>
<feature type="domain" description="tRNA(Ile)-lysidine/2-thiocytidine synthase N-terminal" evidence="8">
    <location>
        <begin position="30"/>
        <end position="269"/>
    </location>
</feature>
<dbReference type="Pfam" id="PF01171">
    <property type="entry name" value="ATP_bind_3"/>
    <property type="match status" value="1"/>
</dbReference>
<comment type="caution">
    <text evidence="9">The sequence shown here is derived from an EMBL/GenBank/DDBJ whole genome shotgun (WGS) entry which is preliminary data.</text>
</comment>
<dbReference type="PANTHER" id="PTHR43033:SF1">
    <property type="entry name" value="TRNA(ILE)-LYSIDINE SYNTHASE-RELATED"/>
    <property type="match status" value="1"/>
</dbReference>
<dbReference type="InterPro" id="IPR011063">
    <property type="entry name" value="TilS/TtcA_N"/>
</dbReference>
<evidence type="ECO:0000256" key="1">
    <source>
        <dbReference type="ARBA" id="ARBA00013267"/>
    </source>
</evidence>
<evidence type="ECO:0000313" key="10">
    <source>
        <dbReference type="Proteomes" id="UP001217918"/>
    </source>
</evidence>
<feature type="region of interest" description="Disordered" evidence="7">
    <location>
        <begin position="589"/>
        <end position="611"/>
    </location>
</feature>
<dbReference type="GO" id="GO:0005524">
    <property type="term" value="F:ATP binding"/>
    <property type="evidence" value="ECO:0007669"/>
    <property type="project" value="UniProtKB-KW"/>
</dbReference>
<dbReference type="InterPro" id="IPR012094">
    <property type="entry name" value="tRNA_Ile_lys_synt"/>
</dbReference>
<keyword evidence="2" id="KW-0436">Ligase</keyword>
<dbReference type="SUPFAM" id="SSF52402">
    <property type="entry name" value="Adenine nucleotide alpha hydrolases-like"/>
    <property type="match status" value="1"/>
</dbReference>
<dbReference type="PANTHER" id="PTHR43033">
    <property type="entry name" value="TRNA(ILE)-LYSIDINE SYNTHASE-RELATED"/>
    <property type="match status" value="1"/>
</dbReference>
<organism evidence="9 10">
    <name type="scientific">Phyllachora maydis</name>
    <dbReference type="NCBI Taxonomy" id="1825666"/>
    <lineage>
        <taxon>Eukaryota</taxon>
        <taxon>Fungi</taxon>
        <taxon>Dikarya</taxon>
        <taxon>Ascomycota</taxon>
        <taxon>Pezizomycotina</taxon>
        <taxon>Sordariomycetes</taxon>
        <taxon>Sordariomycetidae</taxon>
        <taxon>Phyllachorales</taxon>
        <taxon>Phyllachoraceae</taxon>
        <taxon>Phyllachora</taxon>
    </lineage>
</organism>
<gene>
    <name evidence="9" type="ORF">P8C59_004382</name>
</gene>
<dbReference type="GO" id="GO:0032267">
    <property type="term" value="F:tRNA(Ile)-lysidine synthase activity"/>
    <property type="evidence" value="ECO:0007669"/>
    <property type="project" value="UniProtKB-EC"/>
</dbReference>
<keyword evidence="10" id="KW-1185">Reference proteome</keyword>
<proteinExistence type="inferred from homology"/>
<keyword evidence="5" id="KW-0067">ATP-binding</keyword>
<accession>A0AAD9I3B1</accession>
<dbReference type="CDD" id="cd01992">
    <property type="entry name" value="TilS_N"/>
    <property type="match status" value="1"/>
</dbReference>
<sequence>MHVALRKEAIAPPRFPRARGHRHRHRHRRLALGISGGVDSMALAFLCSQVKRVDPWVCVADDPVSSFLCVTVDHRLREGSTAEAHTVRDALRQLRLGTDVFAVNWADILGEGVDPNGQPNIESLARAARYRILGRRCRLNNIVSLLLAHHQDDQYETVLMRLLAGHAYRGLRGMRAAWDVPECYDMHGVFQSGFVDQQFTQQPYYDDFSLVPHPLPPMWVEDGGVHVYRPLLPFAKDRLMATCLENKVPWFDDATNKDPTLTMRNAVRHMHERHTLPVALQKPAILRLAERCQARAAREDAEAERLLARTVLVDFEPGVGTAMVEFPELSLPRPTAQSAKSAAGRAKRIAHYRLIAGLLVRRILSLVTPEHTINSAAPFDSILSRLFPALARPREDGAALRRRPKAFTHHHVHLIPVLGPTHPPRWFLARAPYPAARPHRPLPPRLTHTKLPLRLRVHRPAALWPLSGSPDQPAVLWDGRYWVRLRHRLPGAVTLAPLDAARLRAFRHALPEDLRALLAQRLKRYAPGKVRFTLPALYAAGHAEALVRAGPGAEYWPAEMPRHVLARARAVESSGESVWSPGFLRAVQRNSSSSSSSSSNDDITGTRAAGGFDAGTSRTRAAALADLYRARLLYEQELEEAAEMRLVALPTLGIRLPGLERWVECDVRYRKVDFGVLRLGVPDAWHARRRGGKRARPCGKTQRLAPC</sequence>
<evidence type="ECO:0000313" key="9">
    <source>
        <dbReference type="EMBL" id="KAK2069835.1"/>
    </source>
</evidence>
<name>A0AAD9I3B1_9PEZI</name>
<evidence type="ECO:0000256" key="7">
    <source>
        <dbReference type="SAM" id="MobiDB-lite"/>
    </source>
</evidence>
<evidence type="ECO:0000256" key="6">
    <source>
        <dbReference type="ARBA" id="ARBA00048539"/>
    </source>
</evidence>
<dbReference type="Proteomes" id="UP001217918">
    <property type="component" value="Unassembled WGS sequence"/>
</dbReference>
<dbReference type="InterPro" id="IPR014729">
    <property type="entry name" value="Rossmann-like_a/b/a_fold"/>
</dbReference>
<evidence type="ECO:0000256" key="3">
    <source>
        <dbReference type="ARBA" id="ARBA00022694"/>
    </source>
</evidence>